<dbReference type="CDD" id="cd00301">
    <property type="entry name" value="lipocalin_FABP"/>
    <property type="match status" value="1"/>
</dbReference>
<proteinExistence type="predicted"/>
<dbReference type="PANTHER" id="PTHR10612:SF11">
    <property type="entry name" value="KARL, ISOFORM A"/>
    <property type="match status" value="1"/>
</dbReference>
<organism evidence="4">
    <name type="scientific">Lygus hesperus</name>
    <name type="common">Western plant bug</name>
    <dbReference type="NCBI Taxonomy" id="30085"/>
    <lineage>
        <taxon>Eukaryota</taxon>
        <taxon>Metazoa</taxon>
        <taxon>Ecdysozoa</taxon>
        <taxon>Arthropoda</taxon>
        <taxon>Hexapoda</taxon>
        <taxon>Insecta</taxon>
        <taxon>Pterygota</taxon>
        <taxon>Neoptera</taxon>
        <taxon>Paraneoptera</taxon>
        <taxon>Hemiptera</taxon>
        <taxon>Heteroptera</taxon>
        <taxon>Panheteroptera</taxon>
        <taxon>Cimicomorpha</taxon>
        <taxon>Miridae</taxon>
        <taxon>Mirini</taxon>
        <taxon>Lygus</taxon>
    </lineage>
</organism>
<reference evidence="7" key="4">
    <citation type="journal article" date="2016" name="Gigascience">
        <title>De novo construction of an expanded transcriptome assembly for the western tarnished plant bug, Lygus hesperus.</title>
        <authorList>
            <person name="Tassone E.E."/>
            <person name="Geib S.M."/>
            <person name="Hall B."/>
            <person name="Fabrick J.A."/>
            <person name="Brent C.S."/>
            <person name="Hull J.J."/>
        </authorList>
    </citation>
    <scope>NUCLEOTIDE SEQUENCE</scope>
</reference>
<dbReference type="Gene3D" id="2.40.128.20">
    <property type="match status" value="1"/>
</dbReference>
<gene>
    <name evidence="4" type="primary">Apod_2</name>
    <name evidence="3" type="synonym">Apod_1</name>
    <name evidence="5" type="synonym">Apod_3</name>
    <name evidence="4" type="ORF">CM83_49460</name>
    <name evidence="3" type="ORF">CM83_49461</name>
    <name evidence="5" type="ORF">CM83_49462</name>
    <name evidence="9" type="ORF">g.65228</name>
    <name evidence="7" type="ORF">g.65230</name>
    <name evidence="8" type="ORF">g.65232</name>
</gene>
<name>A0A0A9WEG4_LYGHE</name>
<dbReference type="PANTHER" id="PTHR10612">
    <property type="entry name" value="APOLIPOPROTEIN D"/>
    <property type="match status" value="1"/>
</dbReference>
<dbReference type="EMBL" id="GDHC01005264">
    <property type="protein sequence ID" value="JAQ13365.1"/>
    <property type="molecule type" value="Transcribed_RNA"/>
</dbReference>
<dbReference type="InterPro" id="IPR012674">
    <property type="entry name" value="Calycin"/>
</dbReference>
<evidence type="ECO:0000313" key="9">
    <source>
        <dbReference type="EMBL" id="JAQ14544.1"/>
    </source>
</evidence>
<reference evidence="4" key="2">
    <citation type="submission" date="2014-07" db="EMBL/GenBank/DDBJ databases">
        <authorList>
            <person name="Hull J."/>
        </authorList>
    </citation>
    <scope>NUCLEOTIDE SEQUENCE</scope>
</reference>
<evidence type="ECO:0000313" key="3">
    <source>
        <dbReference type="EMBL" id="JAG06138.1"/>
    </source>
</evidence>
<protein>
    <submittedName>
        <fullName evidence="4">Apolipoprotein D</fullName>
    </submittedName>
</protein>
<keyword evidence="4" id="KW-0449">Lipoprotein</keyword>
<evidence type="ECO:0000313" key="4">
    <source>
        <dbReference type="EMBL" id="JAG06139.1"/>
    </source>
</evidence>
<dbReference type="EMBL" id="GBRD01017153">
    <property type="protein sequence ID" value="JAG48674.1"/>
    <property type="molecule type" value="Transcribed_RNA"/>
</dbReference>
<sequence>MWGFRTIIVLCAVSSGVFGYLKKEDKTMCPLVKGARNFNLESLLGSWYVVQYYATSEEDVIYKCMRAVFQMGASGGAVPEVDLNITYSFVDDPDNEMLMGNITYVVPDLSKPAHWVHSEDTFLEMYNTYILDCDNSEWALLLNCAEKPKSPRYLTSLMISKTPNLAPGVVSFLRDKLPKYDITLDYMFEMKQENCEDPGKNLHYASASQPDKPKKAKHPLKRRTRSKNSVKRH</sequence>
<feature type="signal peptide" evidence="2">
    <location>
        <begin position="1"/>
        <end position="19"/>
    </location>
</feature>
<dbReference type="GO" id="GO:0000302">
    <property type="term" value="P:response to reactive oxygen species"/>
    <property type="evidence" value="ECO:0007669"/>
    <property type="project" value="TreeGrafter"/>
</dbReference>
<dbReference type="GO" id="GO:0005737">
    <property type="term" value="C:cytoplasm"/>
    <property type="evidence" value="ECO:0007669"/>
    <property type="project" value="TreeGrafter"/>
</dbReference>
<feature type="compositionally biased region" description="Basic residues" evidence="1">
    <location>
        <begin position="214"/>
        <end position="233"/>
    </location>
</feature>
<evidence type="ECO:0000313" key="6">
    <source>
        <dbReference type="EMBL" id="JAG48674.1"/>
    </source>
</evidence>
<reference evidence="6" key="3">
    <citation type="submission" date="2014-09" db="EMBL/GenBank/DDBJ databases">
        <authorList>
            <person name="Magalhaes I.L.F."/>
            <person name="Oliveira U."/>
            <person name="Santos F.R."/>
            <person name="Vidigal T.H.D.A."/>
            <person name="Brescovit A.D."/>
            <person name="Santos A.J."/>
        </authorList>
    </citation>
    <scope>NUCLEOTIDE SEQUENCE</scope>
</reference>
<accession>A0A0A9WEG4</accession>
<dbReference type="EMBL" id="GBHO01037464">
    <property type="protein sequence ID" value="JAG06140.1"/>
    <property type="molecule type" value="Transcribed_RNA"/>
</dbReference>
<dbReference type="EMBL" id="GBHO01037465">
    <property type="protein sequence ID" value="JAG06139.1"/>
    <property type="molecule type" value="Transcribed_RNA"/>
</dbReference>
<dbReference type="SUPFAM" id="SSF50814">
    <property type="entry name" value="Lipocalins"/>
    <property type="match status" value="1"/>
</dbReference>
<dbReference type="AlphaFoldDB" id="A0A0A9WEG4"/>
<dbReference type="EMBL" id="GDHC01020358">
    <property type="protein sequence ID" value="JAP98270.1"/>
    <property type="molecule type" value="Transcribed_RNA"/>
</dbReference>
<dbReference type="EMBL" id="GDHC01004085">
    <property type="protein sequence ID" value="JAQ14544.1"/>
    <property type="molecule type" value="Transcribed_RNA"/>
</dbReference>
<evidence type="ECO:0000313" key="5">
    <source>
        <dbReference type="EMBL" id="JAG06140.1"/>
    </source>
</evidence>
<evidence type="ECO:0000313" key="7">
    <source>
        <dbReference type="EMBL" id="JAP98270.1"/>
    </source>
</evidence>
<dbReference type="EMBL" id="GBHO01037466">
    <property type="protein sequence ID" value="JAG06138.1"/>
    <property type="molecule type" value="Transcribed_RNA"/>
</dbReference>
<reference evidence="4" key="1">
    <citation type="journal article" date="2014" name="PLoS ONE">
        <title>Transcriptome-Based Identification of ABC Transporters in the Western Tarnished Plant Bug Lygus hesperus.</title>
        <authorList>
            <person name="Hull J.J."/>
            <person name="Chaney K."/>
            <person name="Geib S.M."/>
            <person name="Fabrick J.A."/>
            <person name="Brent C.S."/>
            <person name="Walsh D."/>
            <person name="Lavine L.C."/>
        </authorList>
    </citation>
    <scope>NUCLEOTIDE SEQUENCE</scope>
</reference>
<evidence type="ECO:0000256" key="1">
    <source>
        <dbReference type="SAM" id="MobiDB-lite"/>
    </source>
</evidence>
<evidence type="ECO:0000256" key="2">
    <source>
        <dbReference type="SAM" id="SignalP"/>
    </source>
</evidence>
<keyword evidence="2" id="KW-0732">Signal</keyword>
<feature type="chain" id="PRO_5015033679" evidence="2">
    <location>
        <begin position="20"/>
        <end position="233"/>
    </location>
</feature>
<evidence type="ECO:0000313" key="8">
    <source>
        <dbReference type="EMBL" id="JAQ13365.1"/>
    </source>
</evidence>
<dbReference type="GO" id="GO:0006629">
    <property type="term" value="P:lipid metabolic process"/>
    <property type="evidence" value="ECO:0007669"/>
    <property type="project" value="TreeGrafter"/>
</dbReference>
<feature type="region of interest" description="Disordered" evidence="1">
    <location>
        <begin position="199"/>
        <end position="233"/>
    </location>
</feature>